<proteinExistence type="predicted"/>
<evidence type="ECO:0000313" key="2">
    <source>
        <dbReference type="Proteomes" id="UP000292223"/>
    </source>
</evidence>
<comment type="caution">
    <text evidence="1">The sequence shown here is derived from an EMBL/GenBank/DDBJ whole genome shotgun (WGS) entry which is preliminary data.</text>
</comment>
<organism evidence="1 2">
    <name type="scientific">Enterococcus faecalis</name>
    <name type="common">Streptococcus faecalis</name>
    <dbReference type="NCBI Taxonomy" id="1351"/>
    <lineage>
        <taxon>Bacteria</taxon>
        <taxon>Bacillati</taxon>
        <taxon>Bacillota</taxon>
        <taxon>Bacilli</taxon>
        <taxon>Lactobacillales</taxon>
        <taxon>Enterococcaceae</taxon>
        <taxon>Enterococcus</taxon>
    </lineage>
</organism>
<evidence type="ECO:0000313" key="1">
    <source>
        <dbReference type="EMBL" id="RYU28946.1"/>
    </source>
</evidence>
<sequence>MEKGKSIDALMRHIRDDHNTSINGGGNKKSLMNMGYYHGYKRYRFVKSTSNIQSFDDFSQIKAIHAFDFELKRIFYPMITLVETGMKNRTIDAVVTRQNPDIESIYKTKLTDYLDYNRNSSDKKELKKFKDGLKGRLDFRSVMDQTIGYNYGKNDALSHFVHNSKPIPLWVFFEIITFGQFGHFVSRLSKDWRLKVSKANGLQSASFNQNGRMLQNIIFTLTDLRNATMHNSAVFDANFNHDGIAKGLKNFLITETGIEDITFDKIIDYLILLVFILKKHGYSKTEIKSYVRQFEIAKEKLFESVPRSTYGLLLGMDSNKKVNGIYSFIAES</sequence>
<name>A0A8B3RRC1_ENTFL</name>
<dbReference type="Pfam" id="PF07751">
    <property type="entry name" value="Abi_2"/>
    <property type="match status" value="1"/>
</dbReference>
<dbReference type="RefSeq" id="WP_010785321.1">
    <property type="nucleotide sequence ID" value="NZ_CAXOEW010000013.1"/>
</dbReference>
<gene>
    <name evidence="1" type="ORF">EU507_16260</name>
</gene>
<protein>
    <submittedName>
        <fullName evidence="1">Abi family protein</fullName>
    </submittedName>
</protein>
<dbReference type="Proteomes" id="UP000292223">
    <property type="component" value="Unassembled WGS sequence"/>
</dbReference>
<accession>A0A8B3RRC1</accession>
<dbReference type="EMBL" id="SEWT01000019">
    <property type="protein sequence ID" value="RYU28946.1"/>
    <property type="molecule type" value="Genomic_DNA"/>
</dbReference>
<reference evidence="1 2" key="1">
    <citation type="submission" date="2019-02" db="EMBL/GenBank/DDBJ databases">
        <title>From farm to fork: dissemination of Tn554::fexA-optrA in linezolid-resistant Enterococcus faecalis clones from chicken feces and meat in Tunisia.</title>
        <authorList>
            <person name="Tedim A.P."/>
            <person name="Elghaieb H."/>
            <person name="Abbassi M.S."/>
            <person name="Novais C."/>
            <person name="Hassen A."/>
            <person name="Peixe L."/>
            <person name="Freitas A.R."/>
        </authorList>
    </citation>
    <scope>NUCLEOTIDE SEQUENCE [LARGE SCALE GENOMIC DNA]</scope>
    <source>
        <strain evidence="1 2">728T</strain>
    </source>
</reference>
<dbReference type="InterPro" id="IPR011664">
    <property type="entry name" value="Abi_system_AbiD/AbiF-like"/>
</dbReference>
<dbReference type="AlphaFoldDB" id="A0A8B3RRC1"/>